<proteinExistence type="predicted"/>
<dbReference type="PROSITE" id="PS51704">
    <property type="entry name" value="GP_PDE"/>
    <property type="match status" value="1"/>
</dbReference>
<dbReference type="Proteomes" id="UP000295244">
    <property type="component" value="Unassembled WGS sequence"/>
</dbReference>
<accession>A0A4R1B9U7</accession>
<dbReference type="InterPro" id="IPR017946">
    <property type="entry name" value="PLC-like_Pdiesterase_TIM-brl"/>
</dbReference>
<dbReference type="Gene3D" id="3.20.20.190">
    <property type="entry name" value="Phosphatidylinositol (PI) phosphodiesterase"/>
    <property type="match status" value="1"/>
</dbReference>
<dbReference type="AlphaFoldDB" id="A0A4R1B9U7"/>
<dbReference type="CDD" id="cd08561">
    <property type="entry name" value="GDPD_cytoplasmic_ScUgpQ2_like"/>
    <property type="match status" value="1"/>
</dbReference>
<dbReference type="InterPro" id="IPR030395">
    <property type="entry name" value="GP_PDE_dom"/>
</dbReference>
<feature type="domain" description="GP-PDE" evidence="1">
    <location>
        <begin position="37"/>
        <end position="287"/>
    </location>
</feature>
<dbReference type="PROSITE" id="PS50007">
    <property type="entry name" value="PIPLC_X_DOMAIN"/>
    <property type="match status" value="1"/>
</dbReference>
<organism evidence="2 3">
    <name type="scientific">Rubrobacter taiwanensis</name>
    <dbReference type="NCBI Taxonomy" id="185139"/>
    <lineage>
        <taxon>Bacteria</taxon>
        <taxon>Bacillati</taxon>
        <taxon>Actinomycetota</taxon>
        <taxon>Rubrobacteria</taxon>
        <taxon>Rubrobacterales</taxon>
        <taxon>Rubrobacteraceae</taxon>
        <taxon>Rubrobacter</taxon>
    </lineage>
</organism>
<keyword evidence="3" id="KW-1185">Reference proteome</keyword>
<evidence type="ECO:0000259" key="1">
    <source>
        <dbReference type="PROSITE" id="PS51704"/>
    </source>
</evidence>
<sequence>MRRRLVFLAAVFFAAGLAVSGVLRRSGPVVARPTARPVNFAHRGGAALAPENTLEAFRRGLKAGADRLEMDLHLSRDGRVVVIHDATVNRTTDGAGAVREMTLREIRQLDAGYRFTPDGETYPFRGRGIKIPTLEEVYREFPGVPVNVEIKAAPEGWETMVWDVIRSHRAGDRTIVAAANHDVIRRFREVSGGEVPTAASGREVRDFLIALRLGRTGRLKPAYRALQVPVRYRGVRIVTPRFVAAAHALGLRVDVWTVNDPRLMRRMLDMGVDGIMTDRPDLLAEILKER</sequence>
<name>A0A4R1B9U7_9ACTN</name>
<protein>
    <submittedName>
        <fullName evidence="2">Glycerophosphodiester phosphodiesterase</fullName>
    </submittedName>
</protein>
<dbReference type="OrthoDB" id="5241788at2"/>
<dbReference type="Pfam" id="PF03009">
    <property type="entry name" value="GDPD"/>
    <property type="match status" value="1"/>
</dbReference>
<dbReference type="PANTHER" id="PTHR46211">
    <property type="entry name" value="GLYCEROPHOSPHORYL DIESTER PHOSPHODIESTERASE"/>
    <property type="match status" value="1"/>
</dbReference>
<dbReference type="GO" id="GO:0006629">
    <property type="term" value="P:lipid metabolic process"/>
    <property type="evidence" value="ECO:0007669"/>
    <property type="project" value="InterPro"/>
</dbReference>
<dbReference type="EMBL" id="SKBU01000038">
    <property type="protein sequence ID" value="TCJ13699.1"/>
    <property type="molecule type" value="Genomic_DNA"/>
</dbReference>
<evidence type="ECO:0000313" key="3">
    <source>
        <dbReference type="Proteomes" id="UP000295244"/>
    </source>
</evidence>
<reference evidence="2 3" key="1">
    <citation type="submission" date="2019-03" db="EMBL/GenBank/DDBJ databases">
        <title>Whole genome sequence of a novel Rubrobacter taiwanensis strain, isolated from Yellowstone National Park.</title>
        <authorList>
            <person name="Freed S."/>
            <person name="Ramaley R.F."/>
            <person name="Kyndt J.A."/>
        </authorList>
    </citation>
    <scope>NUCLEOTIDE SEQUENCE [LARGE SCALE GENOMIC DNA]</scope>
    <source>
        <strain evidence="2 3">Yellowstone</strain>
    </source>
</reference>
<dbReference type="GO" id="GO:0008081">
    <property type="term" value="F:phosphoric diester hydrolase activity"/>
    <property type="evidence" value="ECO:0007669"/>
    <property type="project" value="InterPro"/>
</dbReference>
<dbReference type="RefSeq" id="WP_132692867.1">
    <property type="nucleotide sequence ID" value="NZ_SKBU01000038.1"/>
</dbReference>
<gene>
    <name evidence="2" type="ORF">E0L93_14910</name>
</gene>
<dbReference type="PANTHER" id="PTHR46211:SF14">
    <property type="entry name" value="GLYCEROPHOSPHODIESTER PHOSPHODIESTERASE"/>
    <property type="match status" value="1"/>
</dbReference>
<evidence type="ECO:0000313" key="2">
    <source>
        <dbReference type="EMBL" id="TCJ13699.1"/>
    </source>
</evidence>
<dbReference type="SUPFAM" id="SSF51695">
    <property type="entry name" value="PLC-like phosphodiesterases"/>
    <property type="match status" value="1"/>
</dbReference>
<comment type="caution">
    <text evidence="2">The sequence shown here is derived from an EMBL/GenBank/DDBJ whole genome shotgun (WGS) entry which is preliminary data.</text>
</comment>